<comment type="caution">
    <text evidence="1">The sequence shown here is derived from an EMBL/GenBank/DDBJ whole genome shotgun (WGS) entry which is preliminary data.</text>
</comment>
<dbReference type="RefSeq" id="WP_059211566.1">
    <property type="nucleotide sequence ID" value="NZ_KQ948682.1"/>
</dbReference>
<protein>
    <submittedName>
        <fullName evidence="1">Uncharacterized protein</fullName>
    </submittedName>
</protein>
<proteinExistence type="predicted"/>
<dbReference type="Proteomes" id="UP000053669">
    <property type="component" value="Unassembled WGS sequence"/>
</dbReference>
<evidence type="ECO:0000313" key="1">
    <source>
        <dbReference type="EMBL" id="KUN57462.1"/>
    </source>
</evidence>
<dbReference type="EMBL" id="LMWU01000072">
    <property type="protein sequence ID" value="KUN57462.1"/>
    <property type="molecule type" value="Genomic_DNA"/>
</dbReference>
<gene>
    <name evidence="1" type="ORF">AQJ46_47460</name>
</gene>
<organism evidence="1 2">
    <name type="scientific">Streptomyces canus</name>
    <dbReference type="NCBI Taxonomy" id="58343"/>
    <lineage>
        <taxon>Bacteria</taxon>
        <taxon>Bacillati</taxon>
        <taxon>Actinomycetota</taxon>
        <taxon>Actinomycetes</taxon>
        <taxon>Kitasatosporales</taxon>
        <taxon>Streptomycetaceae</taxon>
        <taxon>Streptomyces</taxon>
        <taxon>Streptomyces aurantiacus group</taxon>
    </lineage>
</organism>
<dbReference type="AlphaFoldDB" id="A0A101RKU4"/>
<sequence length="151" mass="17278">MIKIEYRQTGPYVDQGQENREGVDLAVVSRSDLRWHYFLSDLTFTIGEAELAPPWSWTPVFDFLWSMKGAIEHLERGERTTIGFTENTELINFLPEGEKVRVSCTYATTEAVCERVDLKNAWLALREAVLTQLGVEYPRLAANPVLAELRL</sequence>
<accession>A0A101RKU4</accession>
<reference evidence="1 2" key="1">
    <citation type="submission" date="2015-10" db="EMBL/GenBank/DDBJ databases">
        <title>Draft genome sequence of Streptomyces canus DSM 40017, type strain for the species Streptomyces canus.</title>
        <authorList>
            <person name="Ruckert C."/>
            <person name="Winkler A."/>
            <person name="Kalinowski J."/>
            <person name="Kampfer P."/>
            <person name="Glaeser S."/>
        </authorList>
    </citation>
    <scope>NUCLEOTIDE SEQUENCE [LARGE SCALE GENOMIC DNA]</scope>
    <source>
        <strain evidence="1 2">DSM 40017</strain>
    </source>
</reference>
<name>A0A101RKU4_9ACTN</name>
<evidence type="ECO:0000313" key="2">
    <source>
        <dbReference type="Proteomes" id="UP000053669"/>
    </source>
</evidence>